<dbReference type="GO" id="GO:0046872">
    <property type="term" value="F:metal ion binding"/>
    <property type="evidence" value="ECO:0007669"/>
    <property type="project" value="UniProtKB-KW"/>
</dbReference>
<sequence length="490" mass="53960">MHPILRLMLLPVLNVLGPIIVGFSFAMLIPLILSFWKEDGAFNGFLISFLITFFSGGILWLSTRSFRRELIPRDGFLLVTMAWVFLAFYATLPVYLTIPDLPFTHAFFEAVSGITTTCATILRGLDDLPMSVNFWRCFLAWLGGIGILVMAVAVLPLLGVGGAQIFRAESTGPLKEGRLTPRISDTAKAFFNIYFAISVLCAICYHMAGMDWDDAIMHTFTTVSLGGFSSHDAGFGYWSTRAVDYVCVVFLLIGGINFSMHFLVWKKLSPMLYFKDVESCAWLLTALVLTLLSTFLLVSFETYVNVGDAFYYSVTNVIFVISTSGFANTNYGDWPLVVQLLALFGSSFATCAGSTGGGIKMIRAIALVKQGGLEFKKILHPRVIAPLVIGNKPISNQVIFAILSFLMLYIAIAFLSTMVFLLTGFDGLTAFSTAISCLNNLGPALGNLGPAYNFSSLTDFQVLFCTFLMIIGRLELFTVLVLFTRGFWRA</sequence>
<proteinExistence type="inferred from homology"/>
<evidence type="ECO:0000256" key="8">
    <source>
        <dbReference type="ARBA" id="ARBA00022958"/>
    </source>
</evidence>
<feature type="binding site" evidence="13">
    <location>
        <position position="225"/>
    </location>
    <ligand>
        <name>K(+)</name>
        <dbReference type="ChEBI" id="CHEBI:29103"/>
    </ligand>
</feature>
<keyword evidence="4 12" id="KW-1003">Cell membrane</keyword>
<evidence type="ECO:0000256" key="13">
    <source>
        <dbReference type="PIRSR" id="PIRSR006247-1"/>
    </source>
</evidence>
<keyword evidence="11 12" id="KW-0472">Membrane</keyword>
<evidence type="ECO:0000256" key="3">
    <source>
        <dbReference type="ARBA" id="ARBA00022448"/>
    </source>
</evidence>
<evidence type="ECO:0000256" key="5">
    <source>
        <dbReference type="ARBA" id="ARBA00022519"/>
    </source>
</evidence>
<dbReference type="PANTHER" id="PTHR32024:SF2">
    <property type="entry name" value="TRK SYSTEM POTASSIUM UPTAKE PROTEIN TRKG-RELATED"/>
    <property type="match status" value="1"/>
</dbReference>
<keyword evidence="7 14" id="KW-0812">Transmembrane</keyword>
<dbReference type="EMBL" id="NHMP01000005">
    <property type="protein sequence ID" value="OXE47351.1"/>
    <property type="molecule type" value="Genomic_DNA"/>
</dbReference>
<dbReference type="Proteomes" id="UP000214610">
    <property type="component" value="Unassembled WGS sequence"/>
</dbReference>
<keyword evidence="10 12" id="KW-0406">Ion transport</keyword>
<feature type="transmembrane region" description="Helical" evidence="14">
    <location>
        <begin position="12"/>
        <end position="36"/>
    </location>
</feature>
<evidence type="ECO:0000256" key="1">
    <source>
        <dbReference type="ARBA" id="ARBA00004429"/>
    </source>
</evidence>
<evidence type="ECO:0000256" key="9">
    <source>
        <dbReference type="ARBA" id="ARBA00022989"/>
    </source>
</evidence>
<feature type="binding site" evidence="13">
    <location>
        <position position="440"/>
    </location>
    <ligand>
        <name>K(+)</name>
        <dbReference type="ChEBI" id="CHEBI:29103"/>
    </ligand>
</feature>
<accession>A0A227KI21</accession>
<evidence type="ECO:0000313" key="16">
    <source>
        <dbReference type="Proteomes" id="UP000214610"/>
    </source>
</evidence>
<feature type="transmembrane region" description="Helical" evidence="14">
    <location>
        <begin position="309"/>
        <end position="327"/>
    </location>
</feature>
<comment type="subcellular location">
    <subcellularLocation>
        <location evidence="1 12">Cell inner membrane</location>
        <topology evidence="1 12">Multi-pass membrane protein</topology>
    </subcellularLocation>
</comment>
<dbReference type="PIRSF" id="PIRSF006247">
    <property type="entry name" value="TrkH"/>
    <property type="match status" value="1"/>
</dbReference>
<reference evidence="16" key="1">
    <citation type="submission" date="2017-05" db="EMBL/GenBank/DDBJ databases">
        <title>Improved OligoMM genomes.</title>
        <authorList>
            <person name="Garzetti D."/>
        </authorList>
    </citation>
    <scope>NUCLEOTIDE SEQUENCE [LARGE SCALE GENOMIC DNA]</scope>
    <source>
        <strain evidence="16">YL45</strain>
    </source>
</reference>
<evidence type="ECO:0000256" key="4">
    <source>
        <dbReference type="ARBA" id="ARBA00022475"/>
    </source>
</evidence>
<feature type="transmembrane region" description="Helical" evidence="14">
    <location>
        <begin position="75"/>
        <end position="98"/>
    </location>
</feature>
<evidence type="ECO:0000313" key="15">
    <source>
        <dbReference type="EMBL" id="OXE47351.1"/>
    </source>
</evidence>
<keyword evidence="13" id="KW-0479">Metal-binding</keyword>
<feature type="transmembrane region" description="Helical" evidence="14">
    <location>
        <begin position="277"/>
        <end position="297"/>
    </location>
</feature>
<dbReference type="GO" id="GO:0005886">
    <property type="term" value="C:plasma membrane"/>
    <property type="evidence" value="ECO:0007669"/>
    <property type="project" value="UniProtKB-SubCell"/>
</dbReference>
<dbReference type="Pfam" id="PF02386">
    <property type="entry name" value="TrkH"/>
    <property type="match status" value="1"/>
</dbReference>
<keyword evidence="8 12" id="KW-0630">Potassium</keyword>
<dbReference type="GO" id="GO:0015379">
    <property type="term" value="F:potassium:chloride symporter activity"/>
    <property type="evidence" value="ECO:0007669"/>
    <property type="project" value="InterPro"/>
</dbReference>
<feature type="binding site" evidence="13">
    <location>
        <position position="441"/>
    </location>
    <ligand>
        <name>K(+)</name>
        <dbReference type="ChEBI" id="CHEBI:29103"/>
    </ligand>
</feature>
<gene>
    <name evidence="15" type="ORF">ADH67_09355</name>
</gene>
<feature type="binding site" evidence="13">
    <location>
        <position position="323"/>
    </location>
    <ligand>
        <name>K(+)</name>
        <dbReference type="ChEBI" id="CHEBI:29103"/>
    </ligand>
</feature>
<dbReference type="GeneID" id="78362311"/>
<comment type="similarity">
    <text evidence="2 12">Belongs to the TrkH potassium transport family.</text>
</comment>
<evidence type="ECO:0000256" key="6">
    <source>
        <dbReference type="ARBA" id="ARBA00022538"/>
    </source>
</evidence>
<keyword evidence="16" id="KW-1185">Reference proteome</keyword>
<keyword evidence="5 12" id="KW-0997">Cell inner membrane</keyword>
<dbReference type="InterPro" id="IPR003445">
    <property type="entry name" value="Cat_transpt"/>
</dbReference>
<evidence type="ECO:0000256" key="14">
    <source>
        <dbReference type="SAM" id="Phobius"/>
    </source>
</evidence>
<keyword evidence="6 12" id="KW-0633">Potassium transport</keyword>
<feature type="transmembrane region" description="Helical" evidence="14">
    <location>
        <begin position="187"/>
        <end position="208"/>
    </location>
</feature>
<evidence type="ECO:0000256" key="11">
    <source>
        <dbReference type="ARBA" id="ARBA00023136"/>
    </source>
</evidence>
<evidence type="ECO:0000256" key="12">
    <source>
        <dbReference type="PIRNR" id="PIRNR006247"/>
    </source>
</evidence>
<protein>
    <recommendedName>
        <fullName evidence="12">Trk system potassium uptake protein</fullName>
    </recommendedName>
</protein>
<keyword evidence="9 14" id="KW-1133">Transmembrane helix</keyword>
<evidence type="ECO:0000256" key="7">
    <source>
        <dbReference type="ARBA" id="ARBA00022692"/>
    </source>
</evidence>
<comment type="caution">
    <text evidence="15">The sequence shown here is derived from an EMBL/GenBank/DDBJ whole genome shotgun (WGS) entry which is preliminary data.</text>
</comment>
<dbReference type="InterPro" id="IPR004772">
    <property type="entry name" value="TrkH"/>
</dbReference>
<keyword evidence="3 12" id="KW-0813">Transport</keyword>
<feature type="transmembrane region" description="Helical" evidence="14">
    <location>
        <begin position="460"/>
        <end position="483"/>
    </location>
</feature>
<feature type="transmembrane region" description="Helical" evidence="14">
    <location>
        <begin position="242"/>
        <end position="265"/>
    </location>
</feature>
<evidence type="ECO:0000256" key="2">
    <source>
        <dbReference type="ARBA" id="ARBA00009137"/>
    </source>
</evidence>
<dbReference type="PANTHER" id="PTHR32024">
    <property type="entry name" value="TRK SYSTEM POTASSIUM UPTAKE PROTEIN TRKG-RELATED"/>
    <property type="match status" value="1"/>
</dbReference>
<organism evidence="15 16">
    <name type="scientific">Turicimonas muris</name>
    <dbReference type="NCBI Taxonomy" id="1796652"/>
    <lineage>
        <taxon>Bacteria</taxon>
        <taxon>Pseudomonadati</taxon>
        <taxon>Pseudomonadota</taxon>
        <taxon>Betaproteobacteria</taxon>
        <taxon>Burkholderiales</taxon>
        <taxon>Sutterellaceae</taxon>
        <taxon>Turicimonas</taxon>
    </lineage>
</organism>
<feature type="transmembrane region" description="Helical" evidence="14">
    <location>
        <begin position="138"/>
        <end position="166"/>
    </location>
</feature>
<name>A0A227KI21_9BURK</name>
<dbReference type="RefSeq" id="WP_066594494.1">
    <property type="nucleotide sequence ID" value="NZ_CAJTBZ010000017.1"/>
</dbReference>
<feature type="binding site" evidence="13">
    <location>
        <position position="116"/>
    </location>
    <ligand>
        <name>K(+)</name>
        <dbReference type="ChEBI" id="CHEBI:29103"/>
    </ligand>
</feature>
<evidence type="ECO:0000256" key="10">
    <source>
        <dbReference type="ARBA" id="ARBA00023065"/>
    </source>
</evidence>
<feature type="binding site" evidence="13">
    <location>
        <position position="226"/>
    </location>
    <ligand>
        <name>K(+)</name>
        <dbReference type="ChEBI" id="CHEBI:29103"/>
    </ligand>
</feature>
<feature type="transmembrane region" description="Helical" evidence="14">
    <location>
        <begin position="398"/>
        <end position="422"/>
    </location>
</feature>
<feature type="transmembrane region" description="Helical" evidence="14">
    <location>
        <begin position="42"/>
        <end position="63"/>
    </location>
</feature>
<feature type="binding site" evidence="13">
    <location>
        <position position="117"/>
    </location>
    <ligand>
        <name>K(+)</name>
        <dbReference type="ChEBI" id="CHEBI:29103"/>
    </ligand>
</feature>
<dbReference type="AlphaFoldDB" id="A0A227KI21"/>
<comment type="function">
    <text evidence="12">Low-affinity potassium transport system. Interacts with Trk system potassium uptake protein TrkA.</text>
</comment>